<dbReference type="Gene3D" id="3.40.640.10">
    <property type="entry name" value="Type I PLP-dependent aspartate aminotransferase-like (Major domain)"/>
    <property type="match status" value="1"/>
</dbReference>
<dbReference type="EMBL" id="GL870977">
    <property type="protein sequence ID" value="EGC38418.1"/>
    <property type="molecule type" value="Genomic_DNA"/>
</dbReference>
<protein>
    <submittedName>
        <fullName evidence="1">Uncharacterized protein</fullName>
    </submittedName>
</protein>
<dbReference type="PANTHER" id="PTHR43686:SF1">
    <property type="entry name" value="AMINOTRAN_5 DOMAIN-CONTAINING PROTEIN"/>
    <property type="match status" value="1"/>
</dbReference>
<evidence type="ECO:0000313" key="1">
    <source>
        <dbReference type="EMBL" id="EGC38418.1"/>
    </source>
</evidence>
<dbReference type="InterPro" id="IPR015421">
    <property type="entry name" value="PyrdxlP-dep_Trfase_major"/>
</dbReference>
<keyword evidence="2" id="KW-1185">Reference proteome</keyword>
<gene>
    <name evidence="1" type="ORF">DICPUDRAFT_148914</name>
</gene>
<dbReference type="RefSeq" id="XP_003285079.1">
    <property type="nucleotide sequence ID" value="XM_003285031.1"/>
</dbReference>
<dbReference type="InParanoid" id="F0ZCB7"/>
<organism evidence="1 2">
    <name type="scientific">Dictyostelium purpureum</name>
    <name type="common">Slime mold</name>
    <dbReference type="NCBI Taxonomy" id="5786"/>
    <lineage>
        <taxon>Eukaryota</taxon>
        <taxon>Amoebozoa</taxon>
        <taxon>Evosea</taxon>
        <taxon>Eumycetozoa</taxon>
        <taxon>Dictyostelia</taxon>
        <taxon>Dictyosteliales</taxon>
        <taxon>Dictyosteliaceae</taxon>
        <taxon>Dictyostelium</taxon>
    </lineage>
</organism>
<evidence type="ECO:0000313" key="2">
    <source>
        <dbReference type="Proteomes" id="UP000001064"/>
    </source>
</evidence>
<dbReference type="GeneID" id="10502117"/>
<sequence length="155" mass="17648">MNSLQERIKIIKHAITISKIFNYSSMFEGLSALPFSCKSSYRKYSINWNRLIFQQSPNRYSWKKGFISVIKDYKVTNVKIQIILSNTLVIGSFSAASNASGILEDTIAATELLKQYNALISWDYACAASYIYKPDPIFLLHHNFISSLLNDLFGT</sequence>
<dbReference type="VEuPathDB" id="AmoebaDB:DICPUDRAFT_148914"/>
<dbReference type="KEGG" id="dpp:DICPUDRAFT_148914"/>
<dbReference type="PANTHER" id="PTHR43686">
    <property type="entry name" value="SULFURTRANSFERASE-RELATED"/>
    <property type="match status" value="1"/>
</dbReference>
<proteinExistence type="predicted"/>
<name>F0ZCB7_DICPU</name>
<reference evidence="2" key="1">
    <citation type="journal article" date="2011" name="Genome Biol.">
        <title>Comparative genomics of the social amoebae Dictyostelium discoideum and Dictyostelium purpureum.</title>
        <authorList>
            <consortium name="US DOE Joint Genome Institute (JGI-PGF)"/>
            <person name="Sucgang R."/>
            <person name="Kuo A."/>
            <person name="Tian X."/>
            <person name="Salerno W."/>
            <person name="Parikh A."/>
            <person name="Feasley C.L."/>
            <person name="Dalin E."/>
            <person name="Tu H."/>
            <person name="Huang E."/>
            <person name="Barry K."/>
            <person name="Lindquist E."/>
            <person name="Shapiro H."/>
            <person name="Bruce D."/>
            <person name="Schmutz J."/>
            <person name="Salamov A."/>
            <person name="Fey P."/>
            <person name="Gaudet P."/>
            <person name="Anjard C."/>
            <person name="Babu M.M."/>
            <person name="Basu S."/>
            <person name="Bushmanova Y."/>
            <person name="van der Wel H."/>
            <person name="Katoh-Kurasawa M."/>
            <person name="Dinh C."/>
            <person name="Coutinho P.M."/>
            <person name="Saito T."/>
            <person name="Elias M."/>
            <person name="Schaap P."/>
            <person name="Kay R.R."/>
            <person name="Henrissat B."/>
            <person name="Eichinger L."/>
            <person name="Rivero F."/>
            <person name="Putnam N.H."/>
            <person name="West C.M."/>
            <person name="Loomis W.F."/>
            <person name="Chisholm R.L."/>
            <person name="Shaulsky G."/>
            <person name="Strassmann J.E."/>
            <person name="Queller D.C."/>
            <person name="Kuspa A."/>
            <person name="Grigoriev I.V."/>
        </authorList>
    </citation>
    <scope>NUCLEOTIDE SEQUENCE [LARGE SCALE GENOMIC DNA]</scope>
    <source>
        <strain evidence="2">QSDP1</strain>
    </source>
</reference>
<dbReference type="AlphaFoldDB" id="F0ZCB7"/>
<dbReference type="STRING" id="5786.F0ZCB7"/>
<accession>F0ZCB7</accession>
<dbReference type="Proteomes" id="UP000001064">
    <property type="component" value="Unassembled WGS sequence"/>
</dbReference>